<evidence type="ECO:0000313" key="3">
    <source>
        <dbReference type="Proteomes" id="UP001562357"/>
    </source>
</evidence>
<feature type="compositionally biased region" description="Polar residues" evidence="1">
    <location>
        <begin position="707"/>
        <end position="743"/>
    </location>
</feature>
<comment type="caution">
    <text evidence="2">The sequence shown here is derived from an EMBL/GenBank/DDBJ whole genome shotgun (WGS) entry which is preliminary data.</text>
</comment>
<feature type="compositionally biased region" description="Pro residues" evidence="1">
    <location>
        <begin position="413"/>
        <end position="423"/>
    </location>
</feature>
<sequence length="759" mass="83194">MPWKPAAGGGSTRRPRTGSRPIRGNISGPIPIPDPLDDEFPMRDQPLTTTNVAEAHRLVTNDADTVSRRTRGNHDLVGTRYASNSSGSAGDDTFRSQTPDIASSAAAHTSTSQRSSTKVPSQFRQSSPVSDADSRGDERNSQSQPQRKKSSIRSTLSKLFGRKNKSQPNKDNEPQLPSGETTSTKSTGAPNTQHRSVGSFPCHASCNATKRKPKQDPTGQRPHPIVVVPKRSFSMPITEYDRALRSHSIGPEDVMAIQSARNSLSADARLSGKCVSLFDSPTHPASPRRAGGSKLAGLSPRPASSQDRTRLTGFNQDPSEIGRAISSDSRGVKRRSRSLTFTPSLDLAPPSAPRDVIRRRSAEIRYWRESYAAPSMSPTSTIAYEECMQLPIQSTEMPKPEPEQQRAQLAQPQPQPRPEPELLPEPLSNSLSIVEERLETPPQSAVIHQAGDEEQEKPRNKSIARSTEDAGLVEPVSVENRVSNLETRMSRLEGIVLQLGTSLSVLRQPNQETRPSGPRPVHVQTNNYAVDSMLLQESEMGFVGERRRSVSRPSTCRSDTSKMTFGDIGEVTPRATIISPTFSSSQHQRGAAEETMRHSAEGVTFEHYTNLLALLETERSTREALEAQVRNLGHQLHLISKSMAYTSTDQSDSPSLNRSLGEMSVFDHDDEDDHRRPTATRYPYNTLDLDDSGVATGNRSDDGYTESFFTPTGMVSRSFDALSNESESEMPSDSTKPSLSHLNMRQPLAEMPPVAAHAI</sequence>
<feature type="compositionally biased region" description="Polar residues" evidence="1">
    <location>
        <begin position="178"/>
        <end position="196"/>
    </location>
</feature>
<name>A0ABQ0CDY2_9HYPO</name>
<feature type="compositionally biased region" description="Polar residues" evidence="1">
    <location>
        <begin position="551"/>
        <end position="563"/>
    </location>
</feature>
<protein>
    <submittedName>
        <fullName evidence="2">Uncharacterized protein</fullName>
    </submittedName>
</protein>
<evidence type="ECO:0000313" key="2">
    <source>
        <dbReference type="EMBL" id="GAB0131650.1"/>
    </source>
</evidence>
<feature type="region of interest" description="Disordered" evidence="1">
    <location>
        <begin position="279"/>
        <end position="353"/>
    </location>
</feature>
<gene>
    <name evidence="2" type="primary">g112</name>
    <name evidence="2" type="ORF">EsDP_00000112</name>
</gene>
<feature type="region of interest" description="Disordered" evidence="1">
    <location>
        <begin position="1"/>
        <end position="229"/>
    </location>
</feature>
<feature type="region of interest" description="Disordered" evidence="1">
    <location>
        <begin position="545"/>
        <end position="566"/>
    </location>
</feature>
<feature type="compositionally biased region" description="Polar residues" evidence="1">
    <location>
        <begin position="118"/>
        <end position="129"/>
    </location>
</feature>
<feature type="region of interest" description="Disordered" evidence="1">
    <location>
        <begin position="666"/>
        <end position="759"/>
    </location>
</feature>
<feature type="region of interest" description="Disordered" evidence="1">
    <location>
        <begin position="438"/>
        <end position="468"/>
    </location>
</feature>
<keyword evidence="3" id="KW-1185">Reference proteome</keyword>
<feature type="region of interest" description="Disordered" evidence="1">
    <location>
        <begin position="396"/>
        <end position="425"/>
    </location>
</feature>
<feature type="compositionally biased region" description="Polar residues" evidence="1">
    <location>
        <begin position="302"/>
        <end position="318"/>
    </location>
</feature>
<feature type="compositionally biased region" description="Low complexity" evidence="1">
    <location>
        <begin position="102"/>
        <end position="117"/>
    </location>
</feature>
<dbReference type="EMBL" id="BAAFGZ010000002">
    <property type="protein sequence ID" value="GAB0131650.1"/>
    <property type="molecule type" value="Genomic_DNA"/>
</dbReference>
<proteinExistence type="predicted"/>
<dbReference type="Proteomes" id="UP001562357">
    <property type="component" value="Unassembled WGS sequence"/>
</dbReference>
<organism evidence="2 3">
    <name type="scientific">Epichloe bromicola</name>
    <dbReference type="NCBI Taxonomy" id="79588"/>
    <lineage>
        <taxon>Eukaryota</taxon>
        <taxon>Fungi</taxon>
        <taxon>Dikarya</taxon>
        <taxon>Ascomycota</taxon>
        <taxon>Pezizomycotina</taxon>
        <taxon>Sordariomycetes</taxon>
        <taxon>Hypocreomycetidae</taxon>
        <taxon>Hypocreales</taxon>
        <taxon>Clavicipitaceae</taxon>
        <taxon>Epichloe</taxon>
    </lineage>
</organism>
<reference evidence="3" key="1">
    <citation type="submission" date="2024-06" db="EMBL/GenBank/DDBJ databases">
        <title>Draft Genome Sequences of Epichloe bromicola Strains Isolated from Elymus ciliaris.</title>
        <authorList>
            <consortium name="Epichloe bromicola genome sequencing consortium"/>
            <person name="Miura A."/>
            <person name="Imano S."/>
            <person name="Ashida A."/>
            <person name="Sato I."/>
            <person name="Chiba S."/>
            <person name="Tanaka A."/>
            <person name="Camagna M."/>
            <person name="Takemoto D."/>
        </authorList>
    </citation>
    <scope>NUCLEOTIDE SEQUENCE [LARGE SCALE GENOMIC DNA]</scope>
    <source>
        <strain evidence="3">DP</strain>
    </source>
</reference>
<evidence type="ECO:0000256" key="1">
    <source>
        <dbReference type="SAM" id="MobiDB-lite"/>
    </source>
</evidence>
<accession>A0ABQ0CDY2</accession>